<dbReference type="GO" id="GO:0003700">
    <property type="term" value="F:DNA-binding transcription factor activity"/>
    <property type="evidence" value="ECO:0007669"/>
    <property type="project" value="InterPro"/>
</dbReference>
<dbReference type="GO" id="GO:0003677">
    <property type="term" value="F:DNA binding"/>
    <property type="evidence" value="ECO:0007669"/>
    <property type="project" value="UniProtKB-KW"/>
</dbReference>
<dbReference type="PRINTS" id="PR00598">
    <property type="entry name" value="HTHMARR"/>
</dbReference>
<dbReference type="GO" id="GO:0006950">
    <property type="term" value="P:response to stress"/>
    <property type="evidence" value="ECO:0007669"/>
    <property type="project" value="TreeGrafter"/>
</dbReference>
<dbReference type="InterPro" id="IPR036390">
    <property type="entry name" value="WH_DNA-bd_sf"/>
</dbReference>
<organism evidence="2 3">
    <name type="scientific">Nocardiopsis sinuspersici</name>
    <dbReference type="NCBI Taxonomy" id="501010"/>
    <lineage>
        <taxon>Bacteria</taxon>
        <taxon>Bacillati</taxon>
        <taxon>Actinomycetota</taxon>
        <taxon>Actinomycetes</taxon>
        <taxon>Streptosporangiales</taxon>
        <taxon>Nocardiopsidaceae</taxon>
        <taxon>Nocardiopsis</taxon>
    </lineage>
</organism>
<dbReference type="RefSeq" id="WP_179809822.1">
    <property type="nucleotide sequence ID" value="NZ_JACCHL010000001.1"/>
</dbReference>
<comment type="caution">
    <text evidence="2">The sequence shown here is derived from an EMBL/GenBank/DDBJ whole genome shotgun (WGS) entry which is preliminary data.</text>
</comment>
<dbReference type="PROSITE" id="PS50995">
    <property type="entry name" value="HTH_MARR_2"/>
    <property type="match status" value="1"/>
</dbReference>
<sequence>MTPHDDDHDELLADLAHAVQDLARELKRGDDSGIAPLTGTQVTVLRYLDGHPGARPAAVAEALGLQRSNLSAALRVLQNEGLVRREADPEDARVGRLHLTDRADENIRRLGVMWSRRLAAVAGGRRRERIADAADLIDDLARALRSNGADPRPDPS</sequence>
<dbReference type="PANTHER" id="PTHR33164">
    <property type="entry name" value="TRANSCRIPTIONAL REGULATOR, MARR FAMILY"/>
    <property type="match status" value="1"/>
</dbReference>
<dbReference type="Pfam" id="PF12802">
    <property type="entry name" value="MarR_2"/>
    <property type="match status" value="1"/>
</dbReference>
<feature type="domain" description="HTH marR-type" evidence="1">
    <location>
        <begin position="8"/>
        <end position="142"/>
    </location>
</feature>
<dbReference type="AlphaFoldDB" id="A0A7Y9XDH6"/>
<dbReference type="Proteomes" id="UP000584931">
    <property type="component" value="Unassembled WGS sequence"/>
</dbReference>
<keyword evidence="2" id="KW-0238">DNA-binding</keyword>
<dbReference type="SUPFAM" id="SSF46785">
    <property type="entry name" value="Winged helix' DNA-binding domain"/>
    <property type="match status" value="1"/>
</dbReference>
<name>A0A7Y9XDH6_9ACTN</name>
<reference evidence="2 3" key="1">
    <citation type="submission" date="2020-07" db="EMBL/GenBank/DDBJ databases">
        <title>Sequencing the genomes of 1000 actinobacteria strains.</title>
        <authorList>
            <person name="Klenk H.-P."/>
        </authorList>
    </citation>
    <scope>NUCLEOTIDE SEQUENCE [LARGE SCALE GENOMIC DNA]</scope>
    <source>
        <strain evidence="2 3">DSM 45278</strain>
    </source>
</reference>
<accession>A0A7Y9XDH6</accession>
<dbReference type="EMBL" id="JACCHL010000001">
    <property type="protein sequence ID" value="NYH52340.1"/>
    <property type="molecule type" value="Genomic_DNA"/>
</dbReference>
<evidence type="ECO:0000313" key="3">
    <source>
        <dbReference type="Proteomes" id="UP000584931"/>
    </source>
</evidence>
<evidence type="ECO:0000313" key="2">
    <source>
        <dbReference type="EMBL" id="NYH52340.1"/>
    </source>
</evidence>
<dbReference type="PANTHER" id="PTHR33164:SF57">
    <property type="entry name" value="MARR-FAMILY TRANSCRIPTIONAL REGULATOR"/>
    <property type="match status" value="1"/>
</dbReference>
<dbReference type="InterPro" id="IPR036388">
    <property type="entry name" value="WH-like_DNA-bd_sf"/>
</dbReference>
<protein>
    <submittedName>
        <fullName evidence="2">DNA-binding MarR family transcriptional regulator</fullName>
    </submittedName>
</protein>
<dbReference type="SMART" id="SM00347">
    <property type="entry name" value="HTH_MARR"/>
    <property type="match status" value="1"/>
</dbReference>
<dbReference type="InterPro" id="IPR000835">
    <property type="entry name" value="HTH_MarR-typ"/>
</dbReference>
<gene>
    <name evidence="2" type="ORF">HNR06_001929</name>
</gene>
<dbReference type="InterPro" id="IPR039422">
    <property type="entry name" value="MarR/SlyA-like"/>
</dbReference>
<dbReference type="Gene3D" id="1.10.10.10">
    <property type="entry name" value="Winged helix-like DNA-binding domain superfamily/Winged helix DNA-binding domain"/>
    <property type="match status" value="1"/>
</dbReference>
<proteinExistence type="predicted"/>
<evidence type="ECO:0000259" key="1">
    <source>
        <dbReference type="PROSITE" id="PS50995"/>
    </source>
</evidence>